<dbReference type="STRING" id="1763537.ULVI_10665"/>
<proteinExistence type="predicted"/>
<dbReference type="OrthoDB" id="978691at2"/>
<evidence type="ECO:0000313" key="1">
    <source>
        <dbReference type="EMBL" id="OAB77944.1"/>
    </source>
</evidence>
<accession>A0A167GVE1</accession>
<comment type="caution">
    <text evidence="1">The sequence shown here is derived from an EMBL/GenBank/DDBJ whole genome shotgun (WGS) entry which is preliminary data.</text>
</comment>
<reference evidence="1 2" key="1">
    <citation type="submission" date="2016-02" db="EMBL/GenBank/DDBJ databases">
        <title>Ulvibacter sp. LPB0005, isolated from Thais luteostoma.</title>
        <authorList>
            <person name="Shin S.-K."/>
            <person name="Yi H."/>
        </authorList>
    </citation>
    <scope>NUCLEOTIDE SEQUENCE [LARGE SCALE GENOMIC DNA]</scope>
    <source>
        <strain evidence="1 2">LPB0005</strain>
    </source>
</reference>
<keyword evidence="2" id="KW-1185">Reference proteome</keyword>
<protein>
    <submittedName>
        <fullName evidence="1">ABC transporter ATPase</fullName>
    </submittedName>
</protein>
<dbReference type="AlphaFoldDB" id="A0A167GVE1"/>
<gene>
    <name evidence="1" type="ORF">ULVI_10665</name>
</gene>
<name>A0A167GVE1_9FLAO</name>
<dbReference type="EMBL" id="LRXL01000045">
    <property type="protein sequence ID" value="OAB77944.1"/>
    <property type="molecule type" value="Genomic_DNA"/>
</dbReference>
<evidence type="ECO:0000313" key="2">
    <source>
        <dbReference type="Proteomes" id="UP000077013"/>
    </source>
</evidence>
<dbReference type="RefSeq" id="WP_068592647.1">
    <property type="nucleotide sequence ID" value="NZ_LRXL01000045.1"/>
</dbReference>
<organism evidence="1 2">
    <name type="scientific">Cochleicola gelatinilyticus</name>
    <dbReference type="NCBI Taxonomy" id="1763537"/>
    <lineage>
        <taxon>Bacteria</taxon>
        <taxon>Pseudomonadati</taxon>
        <taxon>Bacteroidota</taxon>
        <taxon>Flavobacteriia</taxon>
        <taxon>Flavobacteriales</taxon>
        <taxon>Flavobacteriaceae</taxon>
        <taxon>Cochleicola</taxon>
    </lineage>
</organism>
<dbReference type="Proteomes" id="UP000077013">
    <property type="component" value="Unassembled WGS sequence"/>
</dbReference>
<sequence>MLTDFTNLPDNSRIWIYQANRKLTDEEVEKIHTKTNAFLEKWTAHGSELEAGFELKYNRFIVIGLNQANASASGCSIDASVHFIQELEKEFDVELLDKMNVTFYNGEFIAHKSLTDFRKMAKNRSVSGNTVVFNNLVNTKAEYLENWEVPAKESWHNRFLA</sequence>